<keyword evidence="7 10" id="KW-0560">Oxidoreductase</keyword>
<dbReference type="GO" id="GO:0015940">
    <property type="term" value="P:pantothenate biosynthetic process"/>
    <property type="evidence" value="ECO:0007669"/>
    <property type="project" value="UniProtKB-UniPathway"/>
</dbReference>
<sequence length="330" mass="35565">MSGLHFPTQRNTLRKAQSYAMTGPSDRKTIAIVGLGSIGGIITGLLRAVDKHDVIACVRRPLDRLTVERAEGTVEVPLRALTDPAAATPVDWVLLSTKAQDTESSAPWLQRLCGPRRRVAVLQNGIGHAERLAPLVGAATVVPTIVYYNGERLAPDRVRFRRAGEHEFAVADDADGRTFEALLDGTAIRVRRSADFTTLAWRKLLLNAVANPITALTLQRQAVFRRADVKALCRAILEEAANVGRADSAQLAPDEAELMLATLLTYPPDAGTSMYFDRVAGLPFEADALTGAIVAAGERHGVPTPLNGLLLTLLRATSDGLRDAAQAERR</sequence>
<gene>
    <name evidence="13" type="ORF">SAMN05216337_10398</name>
</gene>
<protein>
    <recommendedName>
        <fullName evidence="4 10">2-dehydropantoate 2-reductase</fullName>
        <ecNumber evidence="3 10">1.1.1.169</ecNumber>
    </recommendedName>
    <alternativeName>
        <fullName evidence="8 10">Ketopantoate reductase</fullName>
    </alternativeName>
</protein>
<dbReference type="InterPro" id="IPR008927">
    <property type="entry name" value="6-PGluconate_DH-like_C_sf"/>
</dbReference>
<comment type="function">
    <text evidence="10">Catalyzes the NADPH-dependent reduction of ketopantoate into pantoic acid.</text>
</comment>
<evidence type="ECO:0000256" key="8">
    <source>
        <dbReference type="ARBA" id="ARBA00032024"/>
    </source>
</evidence>
<evidence type="ECO:0000259" key="12">
    <source>
        <dbReference type="Pfam" id="PF08546"/>
    </source>
</evidence>
<dbReference type="PANTHER" id="PTHR43765:SF2">
    <property type="entry name" value="2-DEHYDROPANTOATE 2-REDUCTASE"/>
    <property type="match status" value="1"/>
</dbReference>
<dbReference type="PANTHER" id="PTHR43765">
    <property type="entry name" value="2-DEHYDROPANTOATE 2-REDUCTASE-RELATED"/>
    <property type="match status" value="1"/>
</dbReference>
<dbReference type="GO" id="GO:0050661">
    <property type="term" value="F:NADP binding"/>
    <property type="evidence" value="ECO:0007669"/>
    <property type="project" value="TreeGrafter"/>
</dbReference>
<dbReference type="EC" id="1.1.1.169" evidence="3 10"/>
<dbReference type="Gene3D" id="3.40.50.720">
    <property type="entry name" value="NAD(P)-binding Rossmann-like Domain"/>
    <property type="match status" value="1"/>
</dbReference>
<dbReference type="GO" id="GO:0008677">
    <property type="term" value="F:2-dehydropantoate 2-reductase activity"/>
    <property type="evidence" value="ECO:0007669"/>
    <property type="project" value="UniProtKB-EC"/>
</dbReference>
<comment type="catalytic activity">
    <reaction evidence="9 10">
        <text>(R)-pantoate + NADP(+) = 2-dehydropantoate + NADPH + H(+)</text>
        <dbReference type="Rhea" id="RHEA:16233"/>
        <dbReference type="ChEBI" id="CHEBI:11561"/>
        <dbReference type="ChEBI" id="CHEBI:15378"/>
        <dbReference type="ChEBI" id="CHEBI:15980"/>
        <dbReference type="ChEBI" id="CHEBI:57783"/>
        <dbReference type="ChEBI" id="CHEBI:58349"/>
        <dbReference type="EC" id="1.1.1.169"/>
    </reaction>
</comment>
<dbReference type="InterPro" id="IPR013332">
    <property type="entry name" value="KPR_N"/>
</dbReference>
<dbReference type="EMBL" id="FMZW01000039">
    <property type="protein sequence ID" value="SDE91504.1"/>
    <property type="molecule type" value="Genomic_DNA"/>
</dbReference>
<feature type="domain" description="Ketopantoate reductase N-terminal" evidence="11">
    <location>
        <begin position="30"/>
        <end position="169"/>
    </location>
</feature>
<dbReference type="Gene3D" id="1.10.1040.10">
    <property type="entry name" value="N-(1-d-carboxylethyl)-l-norvaline Dehydrogenase, domain 2"/>
    <property type="match status" value="1"/>
</dbReference>
<dbReference type="InterPro" id="IPR003710">
    <property type="entry name" value="ApbA"/>
</dbReference>
<evidence type="ECO:0000256" key="2">
    <source>
        <dbReference type="ARBA" id="ARBA00007870"/>
    </source>
</evidence>
<dbReference type="InterPro" id="IPR050838">
    <property type="entry name" value="Ketopantoate_reductase"/>
</dbReference>
<organism evidence="13 14">
    <name type="scientific">Bradyrhizobium brasilense</name>
    <dbReference type="NCBI Taxonomy" id="1419277"/>
    <lineage>
        <taxon>Bacteria</taxon>
        <taxon>Pseudomonadati</taxon>
        <taxon>Pseudomonadota</taxon>
        <taxon>Alphaproteobacteria</taxon>
        <taxon>Hyphomicrobiales</taxon>
        <taxon>Nitrobacteraceae</taxon>
        <taxon>Bradyrhizobium</taxon>
    </lineage>
</organism>
<dbReference type="UniPathway" id="UPA00028">
    <property type="reaction ID" value="UER00004"/>
</dbReference>
<dbReference type="InterPro" id="IPR013752">
    <property type="entry name" value="KPA_reductase"/>
</dbReference>
<reference evidence="13 14" key="1">
    <citation type="submission" date="2016-10" db="EMBL/GenBank/DDBJ databases">
        <authorList>
            <person name="de Groot N.N."/>
        </authorList>
    </citation>
    <scope>NUCLEOTIDE SEQUENCE [LARGE SCALE GENOMIC DNA]</scope>
    <source>
        <strain evidence="13 14">R5</strain>
    </source>
</reference>
<evidence type="ECO:0000256" key="4">
    <source>
        <dbReference type="ARBA" id="ARBA00019465"/>
    </source>
</evidence>
<dbReference type="Pfam" id="PF08546">
    <property type="entry name" value="ApbA_C"/>
    <property type="match status" value="1"/>
</dbReference>
<dbReference type="InterPro" id="IPR036291">
    <property type="entry name" value="NAD(P)-bd_dom_sf"/>
</dbReference>
<evidence type="ECO:0000256" key="3">
    <source>
        <dbReference type="ARBA" id="ARBA00013014"/>
    </source>
</evidence>
<dbReference type="Pfam" id="PF02558">
    <property type="entry name" value="ApbA"/>
    <property type="match status" value="1"/>
</dbReference>
<name>A0A1G7GTS9_9BRAD</name>
<comment type="pathway">
    <text evidence="1 10">Cofactor biosynthesis; (R)-pantothenate biosynthesis; (R)-pantoate from 3-methyl-2-oxobutanoate: step 2/2.</text>
</comment>
<keyword evidence="6 10" id="KW-0521">NADP</keyword>
<evidence type="ECO:0000256" key="1">
    <source>
        <dbReference type="ARBA" id="ARBA00004994"/>
    </source>
</evidence>
<dbReference type="NCBIfam" id="TIGR00745">
    <property type="entry name" value="apbA_panE"/>
    <property type="match status" value="1"/>
</dbReference>
<proteinExistence type="inferred from homology"/>
<evidence type="ECO:0000313" key="13">
    <source>
        <dbReference type="EMBL" id="SDE91504.1"/>
    </source>
</evidence>
<dbReference type="NCBIfam" id="NF005091">
    <property type="entry name" value="PRK06522.2-2"/>
    <property type="match status" value="1"/>
</dbReference>
<evidence type="ECO:0000256" key="10">
    <source>
        <dbReference type="RuleBase" id="RU362068"/>
    </source>
</evidence>
<dbReference type="GO" id="GO:0005737">
    <property type="term" value="C:cytoplasm"/>
    <property type="evidence" value="ECO:0007669"/>
    <property type="project" value="TreeGrafter"/>
</dbReference>
<keyword evidence="5 10" id="KW-0566">Pantothenate biosynthesis</keyword>
<evidence type="ECO:0000259" key="11">
    <source>
        <dbReference type="Pfam" id="PF02558"/>
    </source>
</evidence>
<dbReference type="InterPro" id="IPR013328">
    <property type="entry name" value="6PGD_dom2"/>
</dbReference>
<evidence type="ECO:0000256" key="9">
    <source>
        <dbReference type="ARBA" id="ARBA00048793"/>
    </source>
</evidence>
<dbReference type="AlphaFoldDB" id="A0A1G7GTS9"/>
<dbReference type="SUPFAM" id="SSF48179">
    <property type="entry name" value="6-phosphogluconate dehydrogenase C-terminal domain-like"/>
    <property type="match status" value="1"/>
</dbReference>
<accession>A0A1G7GTS9</accession>
<evidence type="ECO:0000256" key="6">
    <source>
        <dbReference type="ARBA" id="ARBA00022857"/>
    </source>
</evidence>
<evidence type="ECO:0000256" key="7">
    <source>
        <dbReference type="ARBA" id="ARBA00023002"/>
    </source>
</evidence>
<dbReference type="Proteomes" id="UP000199245">
    <property type="component" value="Unassembled WGS sequence"/>
</dbReference>
<feature type="domain" description="Ketopantoate reductase C-terminal" evidence="12">
    <location>
        <begin position="196"/>
        <end position="316"/>
    </location>
</feature>
<comment type="similarity">
    <text evidence="2 10">Belongs to the ketopantoate reductase family.</text>
</comment>
<evidence type="ECO:0000256" key="5">
    <source>
        <dbReference type="ARBA" id="ARBA00022655"/>
    </source>
</evidence>
<dbReference type="SUPFAM" id="SSF51735">
    <property type="entry name" value="NAD(P)-binding Rossmann-fold domains"/>
    <property type="match status" value="1"/>
</dbReference>
<evidence type="ECO:0000313" key="14">
    <source>
        <dbReference type="Proteomes" id="UP000199245"/>
    </source>
</evidence>